<dbReference type="InterPro" id="IPR019587">
    <property type="entry name" value="Polyketide_cyclase/dehydratase"/>
</dbReference>
<protein>
    <submittedName>
        <fullName evidence="1">Polyketide cyclase</fullName>
    </submittedName>
</protein>
<dbReference type="EMBL" id="DRLD01000020">
    <property type="protein sequence ID" value="HED09174.1"/>
    <property type="molecule type" value="Genomic_DNA"/>
</dbReference>
<evidence type="ECO:0000313" key="1">
    <source>
        <dbReference type="EMBL" id="HED09174.1"/>
    </source>
</evidence>
<sequence length="176" mass="19881">MKKIYVTVVAVILVVVAAMLIAPTDYAVKRQVDINKPDTVVFSYLKLLKNQDEFSVWARMDPAMKKSYAGEDGTVGFISAWESDDENVGSGEQEIMAIEEGKRIDYELRFIKPYEATGKAYMEIEPLSADSTRVTWGFEGQMPRPMNIMLLFLDMERQMAPALEDGLNNLKNKLQG</sequence>
<dbReference type="CDD" id="cd07818">
    <property type="entry name" value="SRPBCC_1"/>
    <property type="match status" value="1"/>
</dbReference>
<dbReference type="SUPFAM" id="SSF55961">
    <property type="entry name" value="Bet v1-like"/>
    <property type="match status" value="1"/>
</dbReference>
<comment type="caution">
    <text evidence="1">The sequence shown here is derived from an EMBL/GenBank/DDBJ whole genome shotgun (WGS) entry which is preliminary data.</text>
</comment>
<reference evidence="1" key="1">
    <citation type="journal article" date="2020" name="mSystems">
        <title>Genome- and Community-Level Interaction Insights into Carbon Utilization and Element Cycling Functions of Hydrothermarchaeota in Hydrothermal Sediment.</title>
        <authorList>
            <person name="Zhou Z."/>
            <person name="Liu Y."/>
            <person name="Xu W."/>
            <person name="Pan J."/>
            <person name="Luo Z.H."/>
            <person name="Li M."/>
        </authorList>
    </citation>
    <scope>NUCLEOTIDE SEQUENCE [LARGE SCALE GENOMIC DNA]</scope>
    <source>
        <strain evidence="1">HyVt-456</strain>
    </source>
</reference>
<accession>A0A7V1LJJ7</accession>
<dbReference type="Gene3D" id="3.30.530.20">
    <property type="match status" value="1"/>
</dbReference>
<dbReference type="Proteomes" id="UP000886005">
    <property type="component" value="Unassembled WGS sequence"/>
</dbReference>
<name>A0A7V1LJJ7_CALAY</name>
<dbReference type="InterPro" id="IPR023393">
    <property type="entry name" value="START-like_dom_sf"/>
</dbReference>
<organism evidence="1">
    <name type="scientific">Caldithrix abyssi</name>
    <dbReference type="NCBI Taxonomy" id="187145"/>
    <lineage>
        <taxon>Bacteria</taxon>
        <taxon>Pseudomonadati</taxon>
        <taxon>Calditrichota</taxon>
        <taxon>Calditrichia</taxon>
        <taxon>Calditrichales</taxon>
        <taxon>Calditrichaceae</taxon>
        <taxon>Caldithrix</taxon>
    </lineage>
</organism>
<dbReference type="AlphaFoldDB" id="A0A7V1LJJ7"/>
<gene>
    <name evidence="1" type="ORF">ENJ10_00660</name>
</gene>
<proteinExistence type="predicted"/>
<dbReference type="Pfam" id="PF10604">
    <property type="entry name" value="Polyketide_cyc2"/>
    <property type="match status" value="1"/>
</dbReference>